<dbReference type="AlphaFoldDB" id="A0A9N9HS94"/>
<gene>
    <name evidence="1" type="ORF">CPELLU_LOCUS11941</name>
</gene>
<organism evidence="1 2">
    <name type="scientific">Cetraspora pellucida</name>
    <dbReference type="NCBI Taxonomy" id="1433469"/>
    <lineage>
        <taxon>Eukaryota</taxon>
        <taxon>Fungi</taxon>
        <taxon>Fungi incertae sedis</taxon>
        <taxon>Mucoromycota</taxon>
        <taxon>Glomeromycotina</taxon>
        <taxon>Glomeromycetes</taxon>
        <taxon>Diversisporales</taxon>
        <taxon>Gigasporaceae</taxon>
        <taxon>Cetraspora</taxon>
    </lineage>
</organism>
<comment type="caution">
    <text evidence="1">The sequence shown here is derived from an EMBL/GenBank/DDBJ whole genome shotgun (WGS) entry which is preliminary data.</text>
</comment>
<reference evidence="1" key="1">
    <citation type="submission" date="2021-06" db="EMBL/GenBank/DDBJ databases">
        <authorList>
            <person name="Kallberg Y."/>
            <person name="Tangrot J."/>
            <person name="Rosling A."/>
        </authorList>
    </citation>
    <scope>NUCLEOTIDE SEQUENCE</scope>
    <source>
        <strain evidence="1">FL966</strain>
    </source>
</reference>
<keyword evidence="2" id="KW-1185">Reference proteome</keyword>
<evidence type="ECO:0000313" key="1">
    <source>
        <dbReference type="EMBL" id="CAG8703173.1"/>
    </source>
</evidence>
<name>A0A9N9HS94_9GLOM</name>
<accession>A0A9N9HS94</accession>
<sequence length="72" mass="8689">MEIVVKWNRTITKNQKTILMTLDIHAAITLKWKKSERECMYLLENILAEPKRKYPYNCLNENLQKPPRNEDQ</sequence>
<protein>
    <submittedName>
        <fullName evidence="1">12388_t:CDS:1</fullName>
    </submittedName>
</protein>
<dbReference type="Proteomes" id="UP000789759">
    <property type="component" value="Unassembled WGS sequence"/>
</dbReference>
<evidence type="ECO:0000313" key="2">
    <source>
        <dbReference type="Proteomes" id="UP000789759"/>
    </source>
</evidence>
<proteinExistence type="predicted"/>
<dbReference type="EMBL" id="CAJVQA010011000">
    <property type="protein sequence ID" value="CAG8703173.1"/>
    <property type="molecule type" value="Genomic_DNA"/>
</dbReference>